<proteinExistence type="inferred from homology"/>
<dbReference type="RefSeq" id="XP_017775871.1">
    <property type="nucleotide sequence ID" value="XM_017920382.1"/>
</dbReference>
<evidence type="ECO:0000256" key="1">
    <source>
        <dbReference type="ARBA" id="ARBA00004123"/>
    </source>
</evidence>
<dbReference type="SUPFAM" id="SSF56024">
    <property type="entry name" value="Phospholipase D/nuclease"/>
    <property type="match status" value="2"/>
</dbReference>
<dbReference type="Gene3D" id="3.30.870.10">
    <property type="entry name" value="Endonuclease Chain A"/>
    <property type="match status" value="2"/>
</dbReference>
<keyword evidence="5" id="KW-0378">Hydrolase</keyword>
<protein>
    <submittedName>
        <fullName evidence="11">Probable tyrosyl-DNA phosphodiesterase</fullName>
    </submittedName>
</protein>
<dbReference type="PANTHER" id="PTHR12415:SF0">
    <property type="entry name" value="TYROSYL-DNA PHOSPHODIESTERASE 1"/>
    <property type="match status" value="1"/>
</dbReference>
<keyword evidence="4" id="KW-0227">DNA damage</keyword>
<evidence type="ECO:0000313" key="10">
    <source>
        <dbReference type="Proteomes" id="UP000695000"/>
    </source>
</evidence>
<accession>A0ABM1MMS1</accession>
<name>A0ABM1MMS1_NICVS</name>
<evidence type="ECO:0000256" key="5">
    <source>
        <dbReference type="ARBA" id="ARBA00022801"/>
    </source>
</evidence>
<reference evidence="11" key="1">
    <citation type="submission" date="2025-08" db="UniProtKB">
        <authorList>
            <consortium name="RefSeq"/>
        </authorList>
    </citation>
    <scope>IDENTIFICATION</scope>
    <source>
        <tissue evidence="11">Whole Larva</tissue>
    </source>
</reference>
<keyword evidence="3" id="KW-0540">Nuclease</keyword>
<organism evidence="10 11">
    <name type="scientific">Nicrophorus vespilloides</name>
    <name type="common">Boreal carrion beetle</name>
    <dbReference type="NCBI Taxonomy" id="110193"/>
    <lineage>
        <taxon>Eukaryota</taxon>
        <taxon>Metazoa</taxon>
        <taxon>Ecdysozoa</taxon>
        <taxon>Arthropoda</taxon>
        <taxon>Hexapoda</taxon>
        <taxon>Insecta</taxon>
        <taxon>Pterygota</taxon>
        <taxon>Neoptera</taxon>
        <taxon>Endopterygota</taxon>
        <taxon>Coleoptera</taxon>
        <taxon>Polyphaga</taxon>
        <taxon>Staphyliniformia</taxon>
        <taxon>Silphidae</taxon>
        <taxon>Nicrophorinae</taxon>
        <taxon>Nicrophorus</taxon>
    </lineage>
</organism>
<gene>
    <name evidence="11" type="primary">LOC108562157</name>
</gene>
<dbReference type="Pfam" id="PF10283">
    <property type="entry name" value="zf-CCHH"/>
    <property type="match status" value="1"/>
</dbReference>
<dbReference type="Pfam" id="PF06087">
    <property type="entry name" value="Tyr-DNA_phospho"/>
    <property type="match status" value="1"/>
</dbReference>
<evidence type="ECO:0000259" key="9">
    <source>
        <dbReference type="Pfam" id="PF10283"/>
    </source>
</evidence>
<dbReference type="InterPro" id="IPR010347">
    <property type="entry name" value="Tdp1"/>
</dbReference>
<dbReference type="InterPro" id="IPR019406">
    <property type="entry name" value="APLF_PBZ"/>
</dbReference>
<comment type="subcellular location">
    <subcellularLocation>
        <location evidence="1">Nucleus</location>
    </subcellularLocation>
</comment>
<dbReference type="Proteomes" id="UP000695000">
    <property type="component" value="Unplaced"/>
</dbReference>
<evidence type="ECO:0000256" key="2">
    <source>
        <dbReference type="ARBA" id="ARBA00010205"/>
    </source>
</evidence>
<keyword evidence="6" id="KW-0269">Exonuclease</keyword>
<evidence type="ECO:0000256" key="8">
    <source>
        <dbReference type="ARBA" id="ARBA00023242"/>
    </source>
</evidence>
<evidence type="ECO:0000256" key="6">
    <source>
        <dbReference type="ARBA" id="ARBA00022839"/>
    </source>
</evidence>
<evidence type="ECO:0000256" key="4">
    <source>
        <dbReference type="ARBA" id="ARBA00022763"/>
    </source>
</evidence>
<keyword evidence="7" id="KW-0234">DNA repair</keyword>
<dbReference type="GeneID" id="108562157"/>
<evidence type="ECO:0000313" key="11">
    <source>
        <dbReference type="RefSeq" id="XP_017775871.1"/>
    </source>
</evidence>
<feature type="domain" description="PBZ-type" evidence="9">
    <location>
        <begin position="23"/>
        <end position="45"/>
    </location>
</feature>
<comment type="similarity">
    <text evidence="2">Belongs to the tyrosyl-DNA phosphodiesterase family.</text>
</comment>
<sequence>MDSPKRKIEDIKGNDQVVKRTKKEECPHGVKCYRRNPIHFREYGHEHLMQFINKDPTKFPDNFTQDPKVYKDQLEVMRVLLKPIIASGSANKKMSVVSSVSTSQNKLVLKPIKTMKDKLELAEPYNIFYTKVPKAVQTLNAQNAISFPDLLCPSLGVLNCSMQINFMIDIQWLLQQYKVHSLEKKPLTVIYGYEFPQMEDFMKLYCKNVKYHRVQMKDPFGTHHSKIGLYLFEHGSLRVVVSTANLYYEDWNHYNQGLWVSPPCPKLRDDQPDYACCGPTNFKTSLLNYLKSYKLPIMEEWIAIVKRADFSKVKVFLTTSVPGKHYPKDMGCHLHYVGALLSKHSEFPKNPTNDNEKAINWKVIAQASSIGSLGKNAGEWLRSSLLRSLASHKDVPLVSNSQAKLKLIFPSANNVVNSHFGLEGGGCLPYAQKVHDKQKWLNEYLHTWKSDQLGRSGAMPHIKSYCRINEDNSLMTYFLLTSANISKSAWGGNIQKDSSSYVRSYEAGVLFLPKMFDKQYFKIGGNRVCDNPDHIFPLIFDLPLQHYSTKDEPWAN</sequence>
<keyword evidence="10" id="KW-1185">Reference proteome</keyword>
<evidence type="ECO:0000256" key="3">
    <source>
        <dbReference type="ARBA" id="ARBA00022722"/>
    </source>
</evidence>
<keyword evidence="8" id="KW-0539">Nucleus</keyword>
<evidence type="ECO:0000256" key="7">
    <source>
        <dbReference type="ARBA" id="ARBA00023204"/>
    </source>
</evidence>
<dbReference type="PANTHER" id="PTHR12415">
    <property type="entry name" value="TYROSYL-DNA PHOSPHODIESTERASE 1"/>
    <property type="match status" value="1"/>
</dbReference>